<evidence type="ECO:0008006" key="8">
    <source>
        <dbReference type="Google" id="ProtNLM"/>
    </source>
</evidence>
<dbReference type="InterPro" id="IPR041921">
    <property type="entry name" value="NuoE_N"/>
</dbReference>
<dbReference type="InterPro" id="IPR002023">
    <property type="entry name" value="NuoE-like"/>
</dbReference>
<proteinExistence type="inferred from homology"/>
<protein>
    <recommendedName>
        <fullName evidence="8">NADH-quinone oxidoreductase subunit E</fullName>
    </recommendedName>
</protein>
<keyword evidence="2" id="KW-0001">2Fe-2S</keyword>
<dbReference type="Pfam" id="PF01257">
    <property type="entry name" value="2Fe-2S_thioredx"/>
    <property type="match status" value="1"/>
</dbReference>
<name>A0A381NTS9_9ZZZZ</name>
<keyword evidence="4" id="KW-0408">Iron</keyword>
<dbReference type="PANTHER" id="PTHR43342">
    <property type="entry name" value="NADH-QUINONE OXIDOREDUCTASE, E SUBUNIT"/>
    <property type="match status" value="1"/>
</dbReference>
<dbReference type="SUPFAM" id="SSF52833">
    <property type="entry name" value="Thioredoxin-like"/>
    <property type="match status" value="1"/>
</dbReference>
<dbReference type="GO" id="GO:0046872">
    <property type="term" value="F:metal ion binding"/>
    <property type="evidence" value="ECO:0007669"/>
    <property type="project" value="UniProtKB-KW"/>
</dbReference>
<evidence type="ECO:0000313" key="7">
    <source>
        <dbReference type="EMBL" id="SUZ57524.1"/>
    </source>
</evidence>
<dbReference type="Gene3D" id="1.10.10.1590">
    <property type="entry name" value="NADH-quinone oxidoreductase subunit E"/>
    <property type="match status" value="1"/>
</dbReference>
<evidence type="ECO:0000256" key="6">
    <source>
        <dbReference type="ARBA" id="ARBA00034078"/>
    </source>
</evidence>
<evidence type="ECO:0000256" key="3">
    <source>
        <dbReference type="ARBA" id="ARBA00022723"/>
    </source>
</evidence>
<dbReference type="EMBL" id="UINC01000563">
    <property type="protein sequence ID" value="SUZ57524.1"/>
    <property type="molecule type" value="Genomic_DNA"/>
</dbReference>
<sequence length="153" mass="17009">MNIEKIIEPYIKIQGGLIPALHAVQNDTGYLDIQSIKTIADGFNISTAEVIDVITYYDDFRLEKAGQYIIKVCQAEACQSLGCRALLDSLKHHFELDLDETSNDHLVTLKEVFCLGNCALSPSVMINEDIIGRASSEKILAYLSEKKNNSNND</sequence>
<evidence type="ECO:0000256" key="2">
    <source>
        <dbReference type="ARBA" id="ARBA00022714"/>
    </source>
</evidence>
<comment type="similarity">
    <text evidence="1">Belongs to the complex I 24 kDa subunit family.</text>
</comment>
<dbReference type="PANTHER" id="PTHR43342:SF1">
    <property type="entry name" value="BIFURCATING [FEFE] HYDROGENASE GAMMA SUBUNIT"/>
    <property type="match status" value="1"/>
</dbReference>
<organism evidence="7">
    <name type="scientific">marine metagenome</name>
    <dbReference type="NCBI Taxonomy" id="408172"/>
    <lineage>
        <taxon>unclassified sequences</taxon>
        <taxon>metagenomes</taxon>
        <taxon>ecological metagenomes</taxon>
    </lineage>
</organism>
<keyword evidence="3" id="KW-0479">Metal-binding</keyword>
<dbReference type="PIRSF" id="PIRSF000216">
    <property type="entry name" value="NADH_DH_24kDa"/>
    <property type="match status" value="1"/>
</dbReference>
<dbReference type="GO" id="GO:0016491">
    <property type="term" value="F:oxidoreductase activity"/>
    <property type="evidence" value="ECO:0007669"/>
    <property type="project" value="InterPro"/>
</dbReference>
<keyword evidence="5" id="KW-0411">Iron-sulfur</keyword>
<evidence type="ECO:0000256" key="5">
    <source>
        <dbReference type="ARBA" id="ARBA00023014"/>
    </source>
</evidence>
<dbReference type="AlphaFoldDB" id="A0A381NTS9"/>
<gene>
    <name evidence="7" type="ORF">METZ01_LOCUS10378</name>
</gene>
<evidence type="ECO:0000256" key="4">
    <source>
        <dbReference type="ARBA" id="ARBA00023004"/>
    </source>
</evidence>
<dbReference type="InterPro" id="IPR028431">
    <property type="entry name" value="NADP_DH_HndA-like"/>
</dbReference>
<accession>A0A381NTS9</accession>
<dbReference type="InterPro" id="IPR036249">
    <property type="entry name" value="Thioredoxin-like_sf"/>
</dbReference>
<evidence type="ECO:0000256" key="1">
    <source>
        <dbReference type="ARBA" id="ARBA00010643"/>
    </source>
</evidence>
<comment type="cofactor">
    <cofactor evidence="6">
        <name>[2Fe-2S] cluster</name>
        <dbReference type="ChEBI" id="CHEBI:190135"/>
    </cofactor>
</comment>
<reference evidence="7" key="1">
    <citation type="submission" date="2018-05" db="EMBL/GenBank/DDBJ databases">
        <authorList>
            <person name="Lanie J.A."/>
            <person name="Ng W.-L."/>
            <person name="Kazmierczak K.M."/>
            <person name="Andrzejewski T.M."/>
            <person name="Davidsen T.M."/>
            <person name="Wayne K.J."/>
            <person name="Tettelin H."/>
            <person name="Glass J.I."/>
            <person name="Rusch D."/>
            <person name="Podicherti R."/>
            <person name="Tsui H.-C.T."/>
            <person name="Winkler M.E."/>
        </authorList>
    </citation>
    <scope>NUCLEOTIDE SEQUENCE</scope>
</reference>
<dbReference type="Gene3D" id="3.40.30.10">
    <property type="entry name" value="Glutaredoxin"/>
    <property type="match status" value="1"/>
</dbReference>
<dbReference type="GO" id="GO:0051537">
    <property type="term" value="F:2 iron, 2 sulfur cluster binding"/>
    <property type="evidence" value="ECO:0007669"/>
    <property type="project" value="UniProtKB-KW"/>
</dbReference>